<dbReference type="GO" id="GO:0006271">
    <property type="term" value="P:DNA strand elongation involved in DNA replication"/>
    <property type="evidence" value="ECO:0007669"/>
    <property type="project" value="TreeGrafter"/>
</dbReference>
<evidence type="ECO:0000259" key="11">
    <source>
        <dbReference type="Pfam" id="PF02767"/>
    </source>
</evidence>
<dbReference type="GO" id="GO:0009360">
    <property type="term" value="C:DNA polymerase III complex"/>
    <property type="evidence" value="ECO:0007669"/>
    <property type="project" value="InterPro"/>
</dbReference>
<keyword evidence="5" id="KW-0548">Nucleotidyltransferase</keyword>
<keyword evidence="7" id="KW-0239">DNA-directed DNA polymerase</keyword>
<evidence type="ECO:0000256" key="6">
    <source>
        <dbReference type="ARBA" id="ARBA00022705"/>
    </source>
</evidence>
<dbReference type="Pfam" id="PF00712">
    <property type="entry name" value="DNA_pol3_beta"/>
    <property type="match status" value="1"/>
</dbReference>
<evidence type="ECO:0000256" key="7">
    <source>
        <dbReference type="ARBA" id="ARBA00022932"/>
    </source>
</evidence>
<evidence type="ECO:0000313" key="12">
    <source>
        <dbReference type="EMBL" id="PFG48755.1"/>
    </source>
</evidence>
<keyword evidence="6" id="KW-0235">DNA replication</keyword>
<comment type="caution">
    <text evidence="12">The sequence shown here is derived from an EMBL/GenBank/DDBJ whole genome shotgun (WGS) entry which is preliminary data.</text>
</comment>
<sequence>MAVASLAGMDLTSLVRPLAAVTNAAVRLLARQARLRLRASASGLVVSGGDHELAVRFTSPATTHTDGEVLVPAAPFAETLRMLDVDQTRLVVEGSRLVIRTEGARFALPLQDRDLHQDTGPPPKLSEVDSAVLASAVRTVAGTAARDDPLLLFTGVRVQSAGEELRLAAADRYRMAVARLPLHAVRDPTDVLVPAASLTEATRHGRGTLGLHADAGRFVLSWAGGVVTTAVLDAGFLSEDSIPSNTVDTEVELNAGDLAAAVRRVGVYSADRRILTLEVGDAHLRRASARQDTRGGGGNPEGKRLRWPELTHLPRPPPAGRPGPVHQ</sequence>
<dbReference type="Gene3D" id="3.10.150.10">
    <property type="entry name" value="DNA Polymerase III, subunit A, domain 2"/>
    <property type="match status" value="2"/>
</dbReference>
<dbReference type="SUPFAM" id="SSF55979">
    <property type="entry name" value="DNA clamp"/>
    <property type="match status" value="2"/>
</dbReference>
<dbReference type="PANTHER" id="PTHR30478:SF0">
    <property type="entry name" value="BETA SLIDING CLAMP"/>
    <property type="match status" value="1"/>
</dbReference>
<dbReference type="Proteomes" id="UP000243542">
    <property type="component" value="Unassembled WGS sequence"/>
</dbReference>
<dbReference type="GO" id="GO:0005737">
    <property type="term" value="C:cytoplasm"/>
    <property type="evidence" value="ECO:0007669"/>
    <property type="project" value="UniProtKB-SubCell"/>
</dbReference>
<reference evidence="12 13" key="1">
    <citation type="submission" date="2017-10" db="EMBL/GenBank/DDBJ databases">
        <title>Sequencing the genomes of 1000 actinobacteria strains.</title>
        <authorList>
            <person name="Klenk H.-P."/>
        </authorList>
    </citation>
    <scope>NUCLEOTIDE SEQUENCE [LARGE SCALE GENOMIC DNA]</scope>
    <source>
        <strain evidence="12 13">DSM 46092</strain>
    </source>
</reference>
<dbReference type="AlphaFoldDB" id="A0A2A9FEB0"/>
<name>A0A2A9FEB0_9PSEU</name>
<dbReference type="PANTHER" id="PTHR30478">
    <property type="entry name" value="DNA POLYMERASE III SUBUNIT BETA"/>
    <property type="match status" value="1"/>
</dbReference>
<dbReference type="InterPro" id="IPR046938">
    <property type="entry name" value="DNA_clamp_sf"/>
</dbReference>
<dbReference type="GO" id="GO:0003677">
    <property type="term" value="F:DNA binding"/>
    <property type="evidence" value="ECO:0007669"/>
    <property type="project" value="UniProtKB-KW"/>
</dbReference>
<organism evidence="12 13">
    <name type="scientific">Amycolatopsis sulphurea</name>
    <dbReference type="NCBI Taxonomy" id="76022"/>
    <lineage>
        <taxon>Bacteria</taxon>
        <taxon>Bacillati</taxon>
        <taxon>Actinomycetota</taxon>
        <taxon>Actinomycetes</taxon>
        <taxon>Pseudonocardiales</taxon>
        <taxon>Pseudonocardiaceae</taxon>
        <taxon>Amycolatopsis</taxon>
    </lineage>
</organism>
<feature type="domain" description="DNA polymerase III beta sliding clamp central" evidence="11">
    <location>
        <begin position="128"/>
        <end position="236"/>
    </location>
</feature>
<dbReference type="SMART" id="SM00480">
    <property type="entry name" value="POL3Bc"/>
    <property type="match status" value="1"/>
</dbReference>
<dbReference type="Pfam" id="PF02767">
    <property type="entry name" value="DNA_pol3_beta_2"/>
    <property type="match status" value="1"/>
</dbReference>
<dbReference type="GO" id="GO:0003887">
    <property type="term" value="F:DNA-directed DNA polymerase activity"/>
    <property type="evidence" value="ECO:0007669"/>
    <property type="project" value="UniProtKB-KW"/>
</dbReference>
<keyword evidence="13" id="KW-1185">Reference proteome</keyword>
<dbReference type="EMBL" id="PDJK01000002">
    <property type="protein sequence ID" value="PFG48755.1"/>
    <property type="molecule type" value="Genomic_DNA"/>
</dbReference>
<gene>
    <name evidence="12" type="ORF">ATK36_3864</name>
</gene>
<evidence type="ECO:0000259" key="10">
    <source>
        <dbReference type="Pfam" id="PF00712"/>
    </source>
</evidence>
<keyword evidence="8" id="KW-0238">DNA-binding</keyword>
<comment type="subcellular location">
    <subcellularLocation>
        <location evidence="1">Cytoplasm</location>
    </subcellularLocation>
</comment>
<keyword evidence="4" id="KW-0808">Transferase</keyword>
<dbReference type="GO" id="GO:0008408">
    <property type="term" value="F:3'-5' exonuclease activity"/>
    <property type="evidence" value="ECO:0007669"/>
    <property type="project" value="InterPro"/>
</dbReference>
<feature type="domain" description="DNA polymerase III beta sliding clamp N-terminal" evidence="10">
    <location>
        <begin position="35"/>
        <end position="112"/>
    </location>
</feature>
<evidence type="ECO:0000256" key="8">
    <source>
        <dbReference type="ARBA" id="ARBA00023125"/>
    </source>
</evidence>
<accession>A0A2A9FEB0</accession>
<evidence type="ECO:0000256" key="3">
    <source>
        <dbReference type="ARBA" id="ARBA00022490"/>
    </source>
</evidence>
<dbReference type="CDD" id="cd00140">
    <property type="entry name" value="beta_clamp"/>
    <property type="match status" value="1"/>
</dbReference>
<evidence type="ECO:0000256" key="2">
    <source>
        <dbReference type="ARBA" id="ARBA00010752"/>
    </source>
</evidence>
<keyword evidence="3" id="KW-0963">Cytoplasm</keyword>
<feature type="region of interest" description="Disordered" evidence="9">
    <location>
        <begin position="286"/>
        <end position="327"/>
    </location>
</feature>
<proteinExistence type="inferred from homology"/>
<evidence type="ECO:0000256" key="1">
    <source>
        <dbReference type="ARBA" id="ARBA00004496"/>
    </source>
</evidence>
<dbReference type="InterPro" id="IPR022634">
    <property type="entry name" value="DNA_polIII_beta_N"/>
</dbReference>
<dbReference type="InterPro" id="IPR022637">
    <property type="entry name" value="DNA_polIII_beta_cen"/>
</dbReference>
<dbReference type="InterPro" id="IPR001001">
    <property type="entry name" value="DNA_polIII_beta"/>
</dbReference>
<evidence type="ECO:0000256" key="4">
    <source>
        <dbReference type="ARBA" id="ARBA00022679"/>
    </source>
</evidence>
<comment type="similarity">
    <text evidence="2">Belongs to the beta sliding clamp family.</text>
</comment>
<evidence type="ECO:0000313" key="13">
    <source>
        <dbReference type="Proteomes" id="UP000243542"/>
    </source>
</evidence>
<evidence type="ECO:0000256" key="5">
    <source>
        <dbReference type="ARBA" id="ARBA00022695"/>
    </source>
</evidence>
<protein>
    <submittedName>
        <fullName evidence="12">DNA polymerase-3 subunit beta</fullName>
    </submittedName>
</protein>
<evidence type="ECO:0000256" key="9">
    <source>
        <dbReference type="SAM" id="MobiDB-lite"/>
    </source>
</evidence>